<organism evidence="1 2">
    <name type="scientific">Streptomyces showdoensis</name>
    <dbReference type="NCBI Taxonomy" id="68268"/>
    <lineage>
        <taxon>Bacteria</taxon>
        <taxon>Bacillati</taxon>
        <taxon>Actinomycetota</taxon>
        <taxon>Actinomycetes</taxon>
        <taxon>Kitasatosporales</taxon>
        <taxon>Streptomycetaceae</taxon>
        <taxon>Streptomyces</taxon>
    </lineage>
</organism>
<protein>
    <submittedName>
        <fullName evidence="1">Uncharacterized protein</fullName>
    </submittedName>
</protein>
<dbReference type="RefSeq" id="WP_046909247.1">
    <property type="nucleotide sequence ID" value="NZ_BAAAXG010000009.1"/>
</dbReference>
<name>A0A2P2GMP1_STREW</name>
<accession>A0A2P2GMP1</accession>
<reference evidence="1 2" key="1">
    <citation type="submission" date="2015-05" db="EMBL/GenBank/DDBJ databases">
        <title>Draft Genome assembly of Streptomyces showdoensis.</title>
        <authorList>
            <person name="Thapa K.K."/>
            <person name="Metsa-Ketela M."/>
        </authorList>
    </citation>
    <scope>NUCLEOTIDE SEQUENCE [LARGE SCALE GENOMIC DNA]</scope>
    <source>
        <strain evidence="1 2">ATCC 15227</strain>
    </source>
</reference>
<dbReference type="Proteomes" id="UP000265325">
    <property type="component" value="Unassembled WGS sequence"/>
</dbReference>
<comment type="caution">
    <text evidence="1">The sequence shown here is derived from an EMBL/GenBank/DDBJ whole genome shotgun (WGS) entry which is preliminary data.</text>
</comment>
<dbReference type="EMBL" id="LAQS01000030">
    <property type="protein sequence ID" value="KKZ72085.1"/>
    <property type="molecule type" value="Genomic_DNA"/>
</dbReference>
<dbReference type="AlphaFoldDB" id="A0A2P2GMP1"/>
<gene>
    <name evidence="1" type="ORF">VO63_20105</name>
</gene>
<evidence type="ECO:0000313" key="2">
    <source>
        <dbReference type="Proteomes" id="UP000265325"/>
    </source>
</evidence>
<evidence type="ECO:0000313" key="1">
    <source>
        <dbReference type="EMBL" id="KKZ72085.1"/>
    </source>
</evidence>
<keyword evidence="2" id="KW-1185">Reference proteome</keyword>
<sequence>MAHPALLTLSVLAGVLAGYGAGTVYHRHRDRNRAAAVRLIHSSLDRDVASLRARLAARTTADDVLTEACDTVDAAYAHTRHSQEGGPTQ</sequence>
<proteinExistence type="predicted"/>